<evidence type="ECO:0000313" key="14">
    <source>
        <dbReference type="EMBL" id="TFL03621.1"/>
    </source>
</evidence>
<feature type="transmembrane region" description="Helical" evidence="11">
    <location>
        <begin position="1070"/>
        <end position="1096"/>
    </location>
</feature>
<dbReference type="GO" id="GO:0016020">
    <property type="term" value="C:membrane"/>
    <property type="evidence" value="ECO:0007669"/>
    <property type="project" value="UniProtKB-SubCell"/>
</dbReference>
<keyword evidence="3 11" id="KW-0812">Transmembrane</keyword>
<dbReference type="InterPro" id="IPR003593">
    <property type="entry name" value="AAA+_ATPase"/>
</dbReference>
<dbReference type="Pfam" id="PF00664">
    <property type="entry name" value="ABC_membrane"/>
    <property type="match status" value="2"/>
</dbReference>
<dbReference type="CDD" id="cd03244">
    <property type="entry name" value="ABCC_MRP_domain2"/>
    <property type="match status" value="1"/>
</dbReference>
<feature type="compositionally biased region" description="Polar residues" evidence="10">
    <location>
        <begin position="461"/>
        <end position="474"/>
    </location>
</feature>
<keyword evidence="9" id="KW-0175">Coiled coil</keyword>
<comment type="subcellular location">
    <subcellularLocation>
        <location evidence="1">Membrane</location>
        <topology evidence="1">Multi-pass membrane protein</topology>
    </subcellularLocation>
</comment>
<evidence type="ECO:0000256" key="4">
    <source>
        <dbReference type="ARBA" id="ARBA00022737"/>
    </source>
</evidence>
<evidence type="ECO:0000259" key="13">
    <source>
        <dbReference type="PROSITE" id="PS50929"/>
    </source>
</evidence>
<feature type="transmembrane region" description="Helical" evidence="11">
    <location>
        <begin position="230"/>
        <end position="250"/>
    </location>
</feature>
<feature type="transmembrane region" description="Helical" evidence="11">
    <location>
        <begin position="99"/>
        <end position="122"/>
    </location>
</feature>
<dbReference type="PANTHER" id="PTHR24223">
    <property type="entry name" value="ATP-BINDING CASSETTE SUB-FAMILY C"/>
    <property type="match status" value="1"/>
</dbReference>
<dbReference type="SUPFAM" id="SSF90123">
    <property type="entry name" value="ABC transporter transmembrane region"/>
    <property type="match status" value="2"/>
</dbReference>
<keyword evidence="8 11" id="KW-0472">Membrane</keyword>
<feature type="transmembrane region" description="Helical" evidence="11">
    <location>
        <begin position="1027"/>
        <end position="1050"/>
    </location>
</feature>
<evidence type="ECO:0000256" key="3">
    <source>
        <dbReference type="ARBA" id="ARBA00022692"/>
    </source>
</evidence>
<feature type="transmembrane region" description="Helical" evidence="11">
    <location>
        <begin position="163"/>
        <end position="181"/>
    </location>
</feature>
<dbReference type="InterPro" id="IPR003439">
    <property type="entry name" value="ABC_transporter-like_ATP-bd"/>
</dbReference>
<feature type="transmembrane region" description="Helical" evidence="11">
    <location>
        <begin position="1157"/>
        <end position="1190"/>
    </location>
</feature>
<dbReference type="InterPro" id="IPR027417">
    <property type="entry name" value="P-loop_NTPase"/>
</dbReference>
<dbReference type="OrthoDB" id="6500128at2759"/>
<evidence type="ECO:0000256" key="5">
    <source>
        <dbReference type="ARBA" id="ARBA00022741"/>
    </source>
</evidence>
<evidence type="ECO:0000256" key="8">
    <source>
        <dbReference type="ARBA" id="ARBA00023136"/>
    </source>
</evidence>
<keyword evidence="4" id="KW-0677">Repeat</keyword>
<proteinExistence type="predicted"/>
<keyword evidence="2" id="KW-0813">Transport</keyword>
<dbReference type="Proteomes" id="UP000305067">
    <property type="component" value="Unassembled WGS sequence"/>
</dbReference>
<dbReference type="GO" id="GO:0016887">
    <property type="term" value="F:ATP hydrolysis activity"/>
    <property type="evidence" value="ECO:0007669"/>
    <property type="project" value="InterPro"/>
</dbReference>
<feature type="transmembrane region" description="Helical" evidence="11">
    <location>
        <begin position="549"/>
        <end position="569"/>
    </location>
</feature>
<dbReference type="Gene3D" id="3.40.50.300">
    <property type="entry name" value="P-loop containing nucleotide triphosphate hydrolases"/>
    <property type="match status" value="2"/>
</dbReference>
<dbReference type="PANTHER" id="PTHR24223:SF356">
    <property type="entry name" value="ATP-BINDING CASSETTE TRANSPORTER ABC4"/>
    <property type="match status" value="1"/>
</dbReference>
<feature type="coiled-coil region" evidence="9">
    <location>
        <begin position="955"/>
        <end position="982"/>
    </location>
</feature>
<evidence type="ECO:0000256" key="6">
    <source>
        <dbReference type="ARBA" id="ARBA00022840"/>
    </source>
</evidence>
<evidence type="ECO:0000256" key="9">
    <source>
        <dbReference type="SAM" id="Coils"/>
    </source>
</evidence>
<gene>
    <name evidence="14" type="ORF">BDV98DRAFT_564519</name>
</gene>
<feature type="transmembrane region" description="Helical" evidence="11">
    <location>
        <begin position="384"/>
        <end position="406"/>
    </location>
</feature>
<feature type="transmembrane region" description="Helical" evidence="11">
    <location>
        <begin position="193"/>
        <end position="210"/>
    </location>
</feature>
<keyword evidence="7 11" id="KW-1133">Transmembrane helix</keyword>
<dbReference type="FunFam" id="1.20.1560.10:FF:000013">
    <property type="entry name" value="ABC transporter C family member 2"/>
    <property type="match status" value="1"/>
</dbReference>
<dbReference type="FunFam" id="3.40.50.300:FF:000838">
    <property type="entry name" value="ABC multidrug transporter (Eurofung)"/>
    <property type="match status" value="1"/>
</dbReference>
<feature type="transmembrane region" description="Helical" evidence="11">
    <location>
        <begin position="522"/>
        <end position="543"/>
    </location>
</feature>
<feature type="compositionally biased region" description="Polar residues" evidence="10">
    <location>
        <begin position="440"/>
        <end position="449"/>
    </location>
</feature>
<dbReference type="SMART" id="SM00382">
    <property type="entry name" value="AAA"/>
    <property type="match status" value="2"/>
</dbReference>
<dbReference type="InterPro" id="IPR011527">
    <property type="entry name" value="ABC1_TM_dom"/>
</dbReference>
<dbReference type="STRING" id="1884261.A0A5C3QSY2"/>
<evidence type="ECO:0000313" key="15">
    <source>
        <dbReference type="Proteomes" id="UP000305067"/>
    </source>
</evidence>
<evidence type="ECO:0000256" key="10">
    <source>
        <dbReference type="SAM" id="MobiDB-lite"/>
    </source>
</evidence>
<dbReference type="GO" id="GO:0005524">
    <property type="term" value="F:ATP binding"/>
    <property type="evidence" value="ECO:0007669"/>
    <property type="project" value="UniProtKB-KW"/>
</dbReference>
<sequence length="1598" mass="177059">MEQSSSEQVVLGLDPSIFSSPANKLWTHTLMIPTYASMLSLLVLVLHVVVLASPLRRLLLKRTDPDNEGASVNAEEPGMPTSLAAEVRKHVSELGGSTVFLYLSLRFLGSLLLLGLSVASLVSTEAGRQAHAGSGEGLFSTLGKWGKKHRRRHRGEAFTMHEWLQVAMCMTFLYTSFLALVSLSVKRSWSKRVSRHLAFVLFVVFGVYFWRDLWPLATYHLKARDLKEGWVLNAKLITLFIITVVLPLTVPRQYIPVDLKNPMKEPNPEQTASILSFVTYHFLDGTIWRGYRMPHLSFEHLPPLADYDKATNLTSRSFPHLDPSLKHNDSHLFWGLLRVFRVDYCILAVLIVIQVVASFAPPWAINRLLNSIENNGEGSTFKPWFWILWIFLGPIIVSFSMQYAIYTATAILVRAECIITQLVFEHSLRIRVKAEAGTSAAPSQPSTAGPTPDSGSILDEVTTSSDNSETTQVATGAPKKAVPIPTLTPCSSAGDSEAGNLVGKINNLVTTDLMNIVEGRDWLIPVLLVPLQVILCVVFLYQILGWSAFVGMGVMVALFPIPGYVAKWLQSVQDQRLKKTDARVQTVTETMNVLRMIKLFGWEKQMGQRIHDKREDELYWVYWRQVAALINQNTNFAIPLITMIASYTTYTVVMKQPLNASIVFSSMTVFDMLRSQLHLAIEALTTTIQAQVSLDRVDDFLRNTELLDEFDTKPEEDDLNVEQQQSEEIGFKEVAFSWSKETHGGTLTPSRRRFRLRIEDELRFEKGGINLIIGPTGSGKTSLLMALLGEMHCLSSGPGSWFSLPRQNGVAYAAQESWVQNETIRDNILFGSSYDEARYKKVLYQCALERDLQLFEAGDATEVGEKGLTLSGGQKARITLARAIYSSAQLLLLDDVLAALDVHTSKWIIDKCFAGDLVNDRTILLVTHNVALAAPIADLVVSLSTDGTIASKGTVSEALAKNKELAAEVAREKEAISKVDEEVDAVPEPKLDSPDGKLTVAEDIAEGHVSWAAMKLYLLGLGGKHPMLFFVTYLSGMMLTHSLLVYQVYFLGQWAAEYEKHDSSEVSVPYWLTAYSMITLAVLVLYSSAFVAYLYGCMRASRSVHMQLVESVIGTNLRWLDTTPVSRVITRCTQDIRAVDGRVSELLNWLIEHTDMLIIRLFAILLTAPLFLIAGVAIFIVGGACGQLYIQAQLSVKREMSNAKSPVLSHFGAAITGLTSIRAYSAQQSFKAESLNRIDRYTRSARTFYNLNRWICVRVDGLGAAFAASLAFYLVYIRGGSAATTGFTLSMAISFSGIIIWWIRILNEFEVAGNSLERIQEYIDIEHEVKPTEEGEPSAAWPTSGDLEVNNLSARYSPNGPRVLHNVSFKVKSGERVGVVGRTGSGKSSLTLSLLRCIYTDGEVYYDGMPASKLNLDALRSNITIIPQVPELLSGTLRSNLDIFSTYDDAQLNEALRSSGLFSLQSEDDEGRITPDSAIASGGSNLSIGQRQIIALARAILRGTKLLILDEATSAIDYETDSIIQNSLRNQVAKDVTIITIAHRLQTIMDSDKIMVLDAGRVVEFGSPKELLENKKGQLRALVDESNDAQTLIDMANK</sequence>
<keyword evidence="15" id="KW-1185">Reference proteome</keyword>
<dbReference type="PROSITE" id="PS50929">
    <property type="entry name" value="ABC_TM1F"/>
    <property type="match status" value="2"/>
</dbReference>
<feature type="transmembrane region" description="Helical" evidence="11">
    <location>
        <begin position="1282"/>
        <end position="1303"/>
    </location>
</feature>
<name>A0A5C3QSY2_9AGAR</name>
<evidence type="ECO:0008006" key="16">
    <source>
        <dbReference type="Google" id="ProtNLM"/>
    </source>
</evidence>
<dbReference type="CDD" id="cd03250">
    <property type="entry name" value="ABCC_MRP_domain1"/>
    <property type="match status" value="1"/>
</dbReference>
<organism evidence="14 15">
    <name type="scientific">Pterulicium gracile</name>
    <dbReference type="NCBI Taxonomy" id="1884261"/>
    <lineage>
        <taxon>Eukaryota</taxon>
        <taxon>Fungi</taxon>
        <taxon>Dikarya</taxon>
        <taxon>Basidiomycota</taxon>
        <taxon>Agaricomycotina</taxon>
        <taxon>Agaricomycetes</taxon>
        <taxon>Agaricomycetidae</taxon>
        <taxon>Agaricales</taxon>
        <taxon>Pleurotineae</taxon>
        <taxon>Pterulaceae</taxon>
        <taxon>Pterulicium</taxon>
    </lineage>
</organism>
<evidence type="ECO:0000259" key="12">
    <source>
        <dbReference type="PROSITE" id="PS50893"/>
    </source>
</evidence>
<feature type="domain" description="ABC transporter" evidence="12">
    <location>
        <begin position="1347"/>
        <end position="1584"/>
    </location>
</feature>
<feature type="domain" description="ABC transmembrane type-1" evidence="13">
    <location>
        <begin position="346"/>
        <end position="689"/>
    </location>
</feature>
<feature type="domain" description="ABC transmembrane type-1" evidence="13">
    <location>
        <begin position="1043"/>
        <end position="1306"/>
    </location>
</feature>
<evidence type="ECO:0000256" key="7">
    <source>
        <dbReference type="ARBA" id="ARBA00022989"/>
    </source>
</evidence>
<keyword evidence="6" id="KW-0067">ATP-binding</keyword>
<dbReference type="PROSITE" id="PS50893">
    <property type="entry name" value="ABC_TRANSPORTER_2"/>
    <property type="match status" value="2"/>
</dbReference>
<feature type="region of interest" description="Disordered" evidence="10">
    <location>
        <begin position="439"/>
        <end position="477"/>
    </location>
</feature>
<dbReference type="InterPro" id="IPR017871">
    <property type="entry name" value="ABC_transporter-like_CS"/>
</dbReference>
<dbReference type="InterPro" id="IPR050173">
    <property type="entry name" value="ABC_transporter_C-like"/>
</dbReference>
<dbReference type="CDD" id="cd18596">
    <property type="entry name" value="ABC_6TM_VMR1_D1_like"/>
    <property type="match status" value="1"/>
</dbReference>
<evidence type="ECO:0000256" key="2">
    <source>
        <dbReference type="ARBA" id="ARBA00022448"/>
    </source>
</evidence>
<feature type="domain" description="ABC transporter" evidence="12">
    <location>
        <begin position="729"/>
        <end position="971"/>
    </location>
</feature>
<evidence type="ECO:0000256" key="1">
    <source>
        <dbReference type="ARBA" id="ARBA00004141"/>
    </source>
</evidence>
<dbReference type="InterPro" id="IPR036640">
    <property type="entry name" value="ABC1_TM_sf"/>
</dbReference>
<dbReference type="Pfam" id="PF00005">
    <property type="entry name" value="ABC_tran"/>
    <property type="match status" value="2"/>
</dbReference>
<evidence type="ECO:0000256" key="11">
    <source>
        <dbReference type="SAM" id="Phobius"/>
    </source>
</evidence>
<reference evidence="14 15" key="1">
    <citation type="journal article" date="2019" name="Nat. Ecol. Evol.">
        <title>Megaphylogeny resolves global patterns of mushroom evolution.</title>
        <authorList>
            <person name="Varga T."/>
            <person name="Krizsan K."/>
            <person name="Foldi C."/>
            <person name="Dima B."/>
            <person name="Sanchez-Garcia M."/>
            <person name="Sanchez-Ramirez S."/>
            <person name="Szollosi G.J."/>
            <person name="Szarkandi J.G."/>
            <person name="Papp V."/>
            <person name="Albert L."/>
            <person name="Andreopoulos W."/>
            <person name="Angelini C."/>
            <person name="Antonin V."/>
            <person name="Barry K.W."/>
            <person name="Bougher N.L."/>
            <person name="Buchanan P."/>
            <person name="Buyck B."/>
            <person name="Bense V."/>
            <person name="Catcheside P."/>
            <person name="Chovatia M."/>
            <person name="Cooper J."/>
            <person name="Damon W."/>
            <person name="Desjardin D."/>
            <person name="Finy P."/>
            <person name="Geml J."/>
            <person name="Haridas S."/>
            <person name="Hughes K."/>
            <person name="Justo A."/>
            <person name="Karasinski D."/>
            <person name="Kautmanova I."/>
            <person name="Kiss B."/>
            <person name="Kocsube S."/>
            <person name="Kotiranta H."/>
            <person name="LaButti K.M."/>
            <person name="Lechner B.E."/>
            <person name="Liimatainen K."/>
            <person name="Lipzen A."/>
            <person name="Lukacs Z."/>
            <person name="Mihaltcheva S."/>
            <person name="Morgado L.N."/>
            <person name="Niskanen T."/>
            <person name="Noordeloos M.E."/>
            <person name="Ohm R.A."/>
            <person name="Ortiz-Santana B."/>
            <person name="Ovrebo C."/>
            <person name="Racz N."/>
            <person name="Riley R."/>
            <person name="Savchenko A."/>
            <person name="Shiryaev A."/>
            <person name="Soop K."/>
            <person name="Spirin V."/>
            <person name="Szebenyi C."/>
            <person name="Tomsovsky M."/>
            <person name="Tulloss R.E."/>
            <person name="Uehling J."/>
            <person name="Grigoriev I.V."/>
            <person name="Vagvolgyi C."/>
            <person name="Papp T."/>
            <person name="Martin F.M."/>
            <person name="Miettinen O."/>
            <person name="Hibbett D.S."/>
            <person name="Nagy L.G."/>
        </authorList>
    </citation>
    <scope>NUCLEOTIDE SEQUENCE [LARGE SCALE GENOMIC DNA]</scope>
    <source>
        <strain evidence="14 15">CBS 309.79</strain>
    </source>
</reference>
<dbReference type="SUPFAM" id="SSF52540">
    <property type="entry name" value="P-loop containing nucleoside triphosphate hydrolases"/>
    <property type="match status" value="2"/>
</dbReference>
<feature type="transmembrane region" description="Helical" evidence="11">
    <location>
        <begin position="344"/>
        <end position="364"/>
    </location>
</feature>
<feature type="transmembrane region" description="Helical" evidence="11">
    <location>
        <begin position="1251"/>
        <end position="1276"/>
    </location>
</feature>
<feature type="transmembrane region" description="Helical" evidence="11">
    <location>
        <begin position="30"/>
        <end position="52"/>
    </location>
</feature>
<dbReference type="GO" id="GO:0140359">
    <property type="term" value="F:ABC-type transporter activity"/>
    <property type="evidence" value="ECO:0007669"/>
    <property type="project" value="InterPro"/>
</dbReference>
<keyword evidence="5" id="KW-0547">Nucleotide-binding</keyword>
<protein>
    <recommendedName>
        <fullName evidence="16">P-loop containing nucleoside triphosphate hydrolase protein</fullName>
    </recommendedName>
</protein>
<accession>A0A5C3QSY2</accession>
<dbReference type="EMBL" id="ML178820">
    <property type="protein sequence ID" value="TFL03621.1"/>
    <property type="molecule type" value="Genomic_DNA"/>
</dbReference>
<dbReference type="CDD" id="cd18604">
    <property type="entry name" value="ABC_6TM_VMR1_D2_like"/>
    <property type="match status" value="1"/>
</dbReference>
<dbReference type="Gene3D" id="1.20.1560.10">
    <property type="entry name" value="ABC transporter type 1, transmembrane domain"/>
    <property type="match status" value="2"/>
</dbReference>
<dbReference type="PROSITE" id="PS00211">
    <property type="entry name" value="ABC_TRANSPORTER_1"/>
    <property type="match status" value="1"/>
</dbReference>